<dbReference type="InterPro" id="IPR001647">
    <property type="entry name" value="HTH_TetR"/>
</dbReference>
<keyword evidence="5" id="KW-1185">Reference proteome</keyword>
<dbReference type="SUPFAM" id="SSF48498">
    <property type="entry name" value="Tetracyclin repressor-like, C-terminal domain"/>
    <property type="match status" value="1"/>
</dbReference>
<dbReference type="PANTHER" id="PTHR30328">
    <property type="entry name" value="TRANSCRIPTIONAL REPRESSOR"/>
    <property type="match status" value="1"/>
</dbReference>
<feature type="domain" description="HTH tetR-type" evidence="3">
    <location>
        <begin position="8"/>
        <end position="68"/>
    </location>
</feature>
<dbReference type="OrthoDB" id="9789566at2"/>
<dbReference type="InterPro" id="IPR036271">
    <property type="entry name" value="Tet_transcr_reg_TetR-rel_C_sf"/>
</dbReference>
<evidence type="ECO:0000256" key="1">
    <source>
        <dbReference type="ARBA" id="ARBA00023125"/>
    </source>
</evidence>
<reference evidence="4 5" key="1">
    <citation type="submission" date="2016-10" db="EMBL/GenBank/DDBJ databases">
        <authorList>
            <person name="de Groot N.N."/>
        </authorList>
    </citation>
    <scope>NUCLEOTIDE SEQUENCE [LARGE SCALE GENOMIC DNA]</scope>
    <source>
        <strain evidence="4 5">DSM 16195</strain>
    </source>
</reference>
<organism evidence="4 5">
    <name type="scientific">Ulvibacter litoralis</name>
    <dbReference type="NCBI Taxonomy" id="227084"/>
    <lineage>
        <taxon>Bacteria</taxon>
        <taxon>Pseudomonadati</taxon>
        <taxon>Bacteroidota</taxon>
        <taxon>Flavobacteriia</taxon>
        <taxon>Flavobacteriales</taxon>
        <taxon>Flavobacteriaceae</taxon>
        <taxon>Ulvibacter</taxon>
    </lineage>
</organism>
<feature type="DNA-binding region" description="H-T-H motif" evidence="2">
    <location>
        <begin position="31"/>
        <end position="50"/>
    </location>
</feature>
<dbReference type="PANTHER" id="PTHR30328:SF54">
    <property type="entry name" value="HTH-TYPE TRANSCRIPTIONAL REPRESSOR SCO4008"/>
    <property type="match status" value="1"/>
</dbReference>
<gene>
    <name evidence="4" type="ORF">SAMN05421855_105177</name>
</gene>
<evidence type="ECO:0000256" key="2">
    <source>
        <dbReference type="PROSITE-ProRule" id="PRU00335"/>
    </source>
</evidence>
<sequence>MRKSDKNKDAESQILDAAKNIFQKKGMDGARMQEIADEAGINKALLHYYFRSKKLLFEAVFTNAFSLLAPQLNKILNDDSSIEEKVKNFTFNQISFIIKHPYLPNFIIQELNRNPEFFDTIKEHPSFPSLEKFKTQVQKEIQQGILKPIDGEQLFIHIVSLNLFPFIANPLLKGFLQKDDAQYKQLIENRKTEVSEFIIRSIKN</sequence>
<dbReference type="InterPro" id="IPR050109">
    <property type="entry name" value="HTH-type_TetR-like_transc_reg"/>
</dbReference>
<evidence type="ECO:0000259" key="3">
    <source>
        <dbReference type="PROSITE" id="PS50977"/>
    </source>
</evidence>
<evidence type="ECO:0000313" key="5">
    <source>
        <dbReference type="Proteomes" id="UP000199321"/>
    </source>
</evidence>
<evidence type="ECO:0000313" key="4">
    <source>
        <dbReference type="EMBL" id="SDF09710.1"/>
    </source>
</evidence>
<dbReference type="PRINTS" id="PR00455">
    <property type="entry name" value="HTHTETR"/>
</dbReference>
<name>A0A1G7IAG7_9FLAO</name>
<proteinExistence type="predicted"/>
<protein>
    <submittedName>
        <fullName evidence="4">DNA-binding transcriptional regulator, AcrR family</fullName>
    </submittedName>
</protein>
<dbReference type="STRING" id="227084.SAMN05421855_105177"/>
<accession>A0A1G7IAG7</accession>
<dbReference type="Gene3D" id="1.10.357.10">
    <property type="entry name" value="Tetracycline Repressor, domain 2"/>
    <property type="match status" value="1"/>
</dbReference>
<dbReference type="Pfam" id="PF00440">
    <property type="entry name" value="TetR_N"/>
    <property type="match status" value="1"/>
</dbReference>
<dbReference type="GO" id="GO:0003677">
    <property type="term" value="F:DNA binding"/>
    <property type="evidence" value="ECO:0007669"/>
    <property type="project" value="UniProtKB-UniRule"/>
</dbReference>
<dbReference type="PROSITE" id="PS50977">
    <property type="entry name" value="HTH_TETR_2"/>
    <property type="match status" value="1"/>
</dbReference>
<keyword evidence="1 2" id="KW-0238">DNA-binding</keyword>
<dbReference type="RefSeq" id="WP_093145058.1">
    <property type="nucleotide sequence ID" value="NZ_BMWO01000007.1"/>
</dbReference>
<dbReference type="EMBL" id="FNBA01000005">
    <property type="protein sequence ID" value="SDF09710.1"/>
    <property type="molecule type" value="Genomic_DNA"/>
</dbReference>
<dbReference type="InterPro" id="IPR009057">
    <property type="entry name" value="Homeodomain-like_sf"/>
</dbReference>
<dbReference type="SUPFAM" id="SSF46689">
    <property type="entry name" value="Homeodomain-like"/>
    <property type="match status" value="1"/>
</dbReference>
<dbReference type="Proteomes" id="UP000199321">
    <property type="component" value="Unassembled WGS sequence"/>
</dbReference>
<dbReference type="AlphaFoldDB" id="A0A1G7IAG7"/>